<keyword evidence="5" id="KW-0808">Transferase</keyword>
<organism evidence="20 21">
    <name type="scientific">Edaphochlamys debaryana</name>
    <dbReference type="NCBI Taxonomy" id="47281"/>
    <lineage>
        <taxon>Eukaryota</taxon>
        <taxon>Viridiplantae</taxon>
        <taxon>Chlorophyta</taxon>
        <taxon>core chlorophytes</taxon>
        <taxon>Chlorophyceae</taxon>
        <taxon>CS clade</taxon>
        <taxon>Chlamydomonadales</taxon>
        <taxon>Chlamydomonadales incertae sedis</taxon>
        <taxon>Edaphochlamys</taxon>
    </lineage>
</organism>
<dbReference type="AlphaFoldDB" id="A0A835YGQ5"/>
<evidence type="ECO:0000256" key="3">
    <source>
        <dbReference type="ARBA" id="ARBA00022528"/>
    </source>
</evidence>
<keyword evidence="8 17" id="KW-0863">Zinc-finger</keyword>
<keyword evidence="6" id="KW-0812">Transmembrane</keyword>
<comment type="subcellular location">
    <subcellularLocation>
        <location evidence="1">Plastid</location>
        <location evidence="1">Chloroplast membrane</location>
        <topology evidence="1">Multi-pass membrane protein</topology>
    </subcellularLocation>
</comment>
<reference evidence="20" key="1">
    <citation type="journal article" date="2020" name="bioRxiv">
        <title>Comparative genomics of Chlamydomonas.</title>
        <authorList>
            <person name="Craig R.J."/>
            <person name="Hasan A.R."/>
            <person name="Ness R.W."/>
            <person name="Keightley P.D."/>
        </authorList>
    </citation>
    <scope>NUCLEOTIDE SEQUENCE</scope>
    <source>
        <strain evidence="20">CCAP 11/70</strain>
    </source>
</reference>
<keyword evidence="13" id="KW-0472">Membrane</keyword>
<dbReference type="Proteomes" id="UP000612055">
    <property type="component" value="Unassembled WGS sequence"/>
</dbReference>
<comment type="similarity">
    <text evidence="2">Belongs to the polyprenol kinase family.</text>
</comment>
<evidence type="ECO:0000313" key="20">
    <source>
        <dbReference type="EMBL" id="KAG2501472.1"/>
    </source>
</evidence>
<proteinExistence type="inferred from homology"/>
<keyword evidence="7" id="KW-0479">Metal-binding</keyword>
<comment type="catalytic activity">
    <reaction evidence="16">
        <text>phytol + CTP = phytyl phosphate + CDP + H(+)</text>
        <dbReference type="Rhea" id="RHEA:38055"/>
        <dbReference type="ChEBI" id="CHEBI:15378"/>
        <dbReference type="ChEBI" id="CHEBI:17327"/>
        <dbReference type="ChEBI" id="CHEBI:37563"/>
        <dbReference type="ChEBI" id="CHEBI:58069"/>
        <dbReference type="ChEBI" id="CHEBI:75483"/>
        <dbReference type="EC" id="2.7.1.182"/>
    </reaction>
</comment>
<dbReference type="GO" id="GO:0010276">
    <property type="term" value="F:phytol kinase activity"/>
    <property type="evidence" value="ECO:0007669"/>
    <property type="project" value="UniProtKB-EC"/>
</dbReference>
<evidence type="ECO:0000256" key="15">
    <source>
        <dbReference type="ARBA" id="ARBA00039024"/>
    </source>
</evidence>
<evidence type="ECO:0000256" key="16">
    <source>
        <dbReference type="ARBA" id="ARBA00048889"/>
    </source>
</evidence>
<evidence type="ECO:0000256" key="6">
    <source>
        <dbReference type="ARBA" id="ARBA00022692"/>
    </source>
</evidence>
<evidence type="ECO:0000256" key="13">
    <source>
        <dbReference type="ARBA" id="ARBA00023136"/>
    </source>
</evidence>
<feature type="domain" description="MYND-type" evidence="19">
    <location>
        <begin position="793"/>
        <end position="838"/>
    </location>
</feature>
<evidence type="ECO:0000256" key="2">
    <source>
        <dbReference type="ARBA" id="ARBA00010794"/>
    </source>
</evidence>
<feature type="region of interest" description="Disordered" evidence="18">
    <location>
        <begin position="620"/>
        <end position="647"/>
    </location>
</feature>
<dbReference type="PANTHER" id="PTHR32523:SF8">
    <property type="entry name" value="DOLICHOL KINASE"/>
    <property type="match status" value="1"/>
</dbReference>
<dbReference type="PANTHER" id="PTHR32523">
    <property type="entry name" value="PHYTOL KINASE 1, CHLOROPLASTIC"/>
    <property type="match status" value="1"/>
</dbReference>
<name>A0A835YGQ5_9CHLO</name>
<evidence type="ECO:0000256" key="5">
    <source>
        <dbReference type="ARBA" id="ARBA00022679"/>
    </source>
</evidence>
<protein>
    <recommendedName>
        <fullName evidence="15">phytol kinase</fullName>
        <ecNumber evidence="15">2.7.1.182</ecNumber>
    </recommendedName>
</protein>
<keyword evidence="21" id="KW-1185">Reference proteome</keyword>
<dbReference type="SUPFAM" id="SSF144232">
    <property type="entry name" value="HIT/MYND zinc finger-like"/>
    <property type="match status" value="1"/>
</dbReference>
<gene>
    <name evidence="20" type="ORF">HYH03_001251</name>
</gene>
<keyword evidence="12" id="KW-1133">Transmembrane helix</keyword>
<comment type="caution">
    <text evidence="20">The sequence shown here is derived from an EMBL/GenBank/DDBJ whole genome shotgun (WGS) entry which is preliminary data.</text>
</comment>
<accession>A0A835YGQ5</accession>
<dbReference type="EMBL" id="JAEHOE010000002">
    <property type="protein sequence ID" value="KAG2501472.1"/>
    <property type="molecule type" value="Genomic_DNA"/>
</dbReference>
<keyword evidence="9" id="KW-0418">Kinase</keyword>
<evidence type="ECO:0000256" key="8">
    <source>
        <dbReference type="ARBA" id="ARBA00022771"/>
    </source>
</evidence>
<evidence type="ECO:0000256" key="12">
    <source>
        <dbReference type="ARBA" id="ARBA00022989"/>
    </source>
</evidence>
<evidence type="ECO:0000256" key="17">
    <source>
        <dbReference type="PROSITE-ProRule" id="PRU00134"/>
    </source>
</evidence>
<feature type="compositionally biased region" description="Basic and acidic residues" evidence="18">
    <location>
        <begin position="551"/>
        <end position="575"/>
    </location>
</feature>
<comment type="pathway">
    <text evidence="14">Cofactor biosynthesis; tocopherol biosynthesis.</text>
</comment>
<dbReference type="InterPro" id="IPR002893">
    <property type="entry name" value="Znf_MYND"/>
</dbReference>
<feature type="compositionally biased region" description="Gly residues" evidence="18">
    <location>
        <begin position="632"/>
        <end position="645"/>
    </location>
</feature>
<keyword evidence="10" id="KW-0862">Zinc</keyword>
<keyword evidence="4" id="KW-0934">Plastid</keyword>
<dbReference type="EC" id="2.7.1.182" evidence="15"/>
<evidence type="ECO:0000259" key="19">
    <source>
        <dbReference type="PROSITE" id="PS50865"/>
    </source>
</evidence>
<evidence type="ECO:0000256" key="11">
    <source>
        <dbReference type="ARBA" id="ARBA00022946"/>
    </source>
</evidence>
<evidence type="ECO:0000256" key="18">
    <source>
        <dbReference type="SAM" id="MobiDB-lite"/>
    </source>
</evidence>
<feature type="region of interest" description="Disordered" evidence="18">
    <location>
        <begin position="548"/>
        <end position="575"/>
    </location>
</feature>
<dbReference type="PROSITE" id="PS50865">
    <property type="entry name" value="ZF_MYND_2"/>
    <property type="match status" value="1"/>
</dbReference>
<sequence length="845" mass="87335">MLRLVGWAVRLPPFHDPGAAVWEQRRPGEHACQLMRMLLGADPASPAAAAGQQALTEGLLRTQAPHAAARQLAAATEGLQRGPQPPSETCRGQAVECLEAHQVITKAVMDFAARPRDPGLFGRFLAAALAQSAVLEHAARLLLVILPSSAQAPGEGLVGFELATASSQFAASYLSCSVLLKTTSDSDATAAAGQLRRVLSGPCARHAALVLGLAALGELEGRPVGEEAPCPCLGQVPHLLHLEADLTAVDAVPRLFALTTALRPCLPRATGPMTAARVLLRTGFLVAAGTDPNSGAHVAAGPSVGRGGPVLVAQRLVLLPEDKARIMASVFPQLVSSVMSLRPWLGPRAAVAADVWRLAAALARSEALREGANEGQRDLVLKPTSFLLQACKNGVGATGYEGGSWRFPTEPPPEVAAALAGGALPFLERLLRRAGTAPEGLEGVTLAYLGSGELDCALPLLAYGEPRQAAAFVATVTKLLRRTKARVLLGVQVHGDGIGLALASDLANSVSALLRSTPAASPPLGRLALVLSLALPEWLPELSRLQLQEQPRGRQEQQQRERRRGERRAQQQREEVEVQCYSGRELYHSMGALLAGLSMSTLPPAGAASLLSPAGPFAAPTPAPATAAASSGGSGAGGGGGGGWREGALSEPELVEVVGAALGLLQRRRPDPKAWGQLYVQAAALALRLADAHPAEVRGAIDGASSATAWRPGAVRGVAEVLRGLEGLASLTAATERLAKQLEAWARGGGARFSAPGAWLEGFGRGTLGAALAGLLVPPAEARRRLGLPACSNPACANLAGDSEAGLWLRKCGGCGQVSYCCRECQTAHWRSGHKQSCGGGAFAG</sequence>
<dbReference type="GO" id="GO:0008270">
    <property type="term" value="F:zinc ion binding"/>
    <property type="evidence" value="ECO:0007669"/>
    <property type="project" value="UniProtKB-KW"/>
</dbReference>
<evidence type="ECO:0000256" key="14">
    <source>
        <dbReference type="ARBA" id="ARBA00024015"/>
    </source>
</evidence>
<evidence type="ECO:0000256" key="4">
    <source>
        <dbReference type="ARBA" id="ARBA00022640"/>
    </source>
</evidence>
<keyword evidence="11" id="KW-0809">Transit peptide</keyword>
<evidence type="ECO:0000313" key="21">
    <source>
        <dbReference type="Proteomes" id="UP000612055"/>
    </source>
</evidence>
<dbReference type="InterPro" id="IPR039606">
    <property type="entry name" value="Phytol/farnesol_kinase"/>
</dbReference>
<dbReference type="Pfam" id="PF01753">
    <property type="entry name" value="zf-MYND"/>
    <property type="match status" value="1"/>
</dbReference>
<evidence type="ECO:0000256" key="9">
    <source>
        <dbReference type="ARBA" id="ARBA00022777"/>
    </source>
</evidence>
<dbReference type="GO" id="GO:0016020">
    <property type="term" value="C:membrane"/>
    <property type="evidence" value="ECO:0007669"/>
    <property type="project" value="UniProtKB-SubCell"/>
</dbReference>
<dbReference type="GO" id="GO:0009507">
    <property type="term" value="C:chloroplast"/>
    <property type="evidence" value="ECO:0007669"/>
    <property type="project" value="UniProtKB-SubCell"/>
</dbReference>
<evidence type="ECO:0000256" key="7">
    <source>
        <dbReference type="ARBA" id="ARBA00022723"/>
    </source>
</evidence>
<keyword evidence="3" id="KW-0150">Chloroplast</keyword>
<dbReference type="Gene3D" id="6.10.140.2220">
    <property type="match status" value="1"/>
</dbReference>
<feature type="compositionally biased region" description="Low complexity" evidence="18">
    <location>
        <begin position="620"/>
        <end position="631"/>
    </location>
</feature>
<evidence type="ECO:0000256" key="10">
    <source>
        <dbReference type="ARBA" id="ARBA00022833"/>
    </source>
</evidence>
<evidence type="ECO:0000256" key="1">
    <source>
        <dbReference type="ARBA" id="ARBA00004508"/>
    </source>
</evidence>